<gene>
    <name evidence="1" type="ORF">OKA04_21390</name>
</gene>
<evidence type="ECO:0000313" key="2">
    <source>
        <dbReference type="Proteomes" id="UP001207930"/>
    </source>
</evidence>
<reference evidence="1 2" key="1">
    <citation type="submission" date="2022-10" db="EMBL/GenBank/DDBJ databases">
        <title>Luteolibacter flavescens strain MCCC 1K03193, whole genome shotgun sequencing project.</title>
        <authorList>
            <person name="Zhao G."/>
            <person name="Shen L."/>
        </authorList>
    </citation>
    <scope>NUCLEOTIDE SEQUENCE [LARGE SCALE GENOMIC DNA]</scope>
    <source>
        <strain evidence="1 2">MCCC 1K03193</strain>
    </source>
</reference>
<dbReference type="RefSeq" id="WP_264503262.1">
    <property type="nucleotide sequence ID" value="NZ_JAPDDS010000016.1"/>
</dbReference>
<name>A0ABT3FUP0_9BACT</name>
<evidence type="ECO:0008006" key="3">
    <source>
        <dbReference type="Google" id="ProtNLM"/>
    </source>
</evidence>
<keyword evidence="2" id="KW-1185">Reference proteome</keyword>
<comment type="caution">
    <text evidence="1">The sequence shown here is derived from an EMBL/GenBank/DDBJ whole genome shotgun (WGS) entry which is preliminary data.</text>
</comment>
<organism evidence="1 2">
    <name type="scientific">Luteolibacter flavescens</name>
    <dbReference type="NCBI Taxonomy" id="1859460"/>
    <lineage>
        <taxon>Bacteria</taxon>
        <taxon>Pseudomonadati</taxon>
        <taxon>Verrucomicrobiota</taxon>
        <taxon>Verrucomicrobiia</taxon>
        <taxon>Verrucomicrobiales</taxon>
        <taxon>Verrucomicrobiaceae</taxon>
        <taxon>Luteolibacter</taxon>
    </lineage>
</organism>
<proteinExistence type="predicted"/>
<dbReference type="EMBL" id="JAPDDS010000016">
    <property type="protein sequence ID" value="MCW1887306.1"/>
    <property type="molecule type" value="Genomic_DNA"/>
</dbReference>
<evidence type="ECO:0000313" key="1">
    <source>
        <dbReference type="EMBL" id="MCW1887306.1"/>
    </source>
</evidence>
<protein>
    <recommendedName>
        <fullName evidence="3">Exosortase-associated EpsI family protein</fullName>
    </recommendedName>
</protein>
<accession>A0ABT3FUP0</accession>
<sequence length="227" mass="25583">MKVTLKIILVLLPLVGAELVSRWWMNPKQREAHEPVLEFSPPHDQGWQFDDDEFRKVRPALQCSRGLIADIAEKDRPDVRVAWFAWDNTSTGNTMEAFKHMPDQCMGGIGMKLEKAYDARRFVSSGNTLVFDSTLFRPLGGGVSVHVFKCVWVEGLESPDLRNGIVWGSSGTQLRRLRLSSAATRFKPRHTRVVMGAVVGVPSEQLAWHRFSTAVLGNLKWQEAPSK</sequence>
<dbReference type="Proteomes" id="UP001207930">
    <property type="component" value="Unassembled WGS sequence"/>
</dbReference>